<dbReference type="InterPro" id="IPR012292">
    <property type="entry name" value="Globin/Proto"/>
</dbReference>
<name>A0AAU7XFH6_9HYPH</name>
<reference evidence="2" key="1">
    <citation type="submission" date="2024-06" db="EMBL/GenBank/DDBJ databases">
        <title>Methylostella associata gen. nov., sp. nov., a novel Ancalomicrobiaceae-affiliated facultatively methylotrophic bacteria that feed on methanotrophs of the genus Methylococcus.</title>
        <authorList>
            <person name="Saltykova V."/>
            <person name="Danilova O.V."/>
            <person name="Oshkin I.Y."/>
            <person name="Belova S.E."/>
            <person name="Pimenov N.V."/>
            <person name="Dedysh S.N."/>
        </authorList>
    </citation>
    <scope>NUCLEOTIDE SEQUENCE</scope>
    <source>
        <strain evidence="2">S20</strain>
    </source>
</reference>
<accession>A0AAU7XFH6</accession>
<dbReference type="InterPro" id="IPR044398">
    <property type="entry name" value="Globin-sensor_dom"/>
</dbReference>
<dbReference type="EMBL" id="CP158568">
    <property type="protein sequence ID" value="XBY45451.1"/>
    <property type="molecule type" value="Genomic_DNA"/>
</dbReference>
<dbReference type="Pfam" id="PF11563">
    <property type="entry name" value="Protoglobin"/>
    <property type="match status" value="1"/>
</dbReference>
<dbReference type="SUPFAM" id="SSF46458">
    <property type="entry name" value="Globin-like"/>
    <property type="match status" value="1"/>
</dbReference>
<dbReference type="KEGG" id="mflg:ABS361_03970"/>
<organism evidence="2">
    <name type="scientific">Methyloraptor flagellatus</name>
    <dbReference type="NCBI Taxonomy" id="3162530"/>
    <lineage>
        <taxon>Bacteria</taxon>
        <taxon>Pseudomonadati</taxon>
        <taxon>Pseudomonadota</taxon>
        <taxon>Alphaproteobacteria</taxon>
        <taxon>Hyphomicrobiales</taxon>
        <taxon>Ancalomicrobiaceae</taxon>
        <taxon>Methyloraptor</taxon>
    </lineage>
</organism>
<dbReference type="InterPro" id="IPR009050">
    <property type="entry name" value="Globin-like_sf"/>
</dbReference>
<gene>
    <name evidence="2" type="ORF">ABS361_03970</name>
</gene>
<evidence type="ECO:0000313" key="2">
    <source>
        <dbReference type="EMBL" id="XBY45451.1"/>
    </source>
</evidence>
<dbReference type="GO" id="GO:0020037">
    <property type="term" value="F:heme binding"/>
    <property type="evidence" value="ECO:0007669"/>
    <property type="project" value="InterPro"/>
</dbReference>
<dbReference type="Gene3D" id="1.10.490.10">
    <property type="entry name" value="Globins"/>
    <property type="match status" value="1"/>
</dbReference>
<protein>
    <submittedName>
        <fullName evidence="2">Protoglobin domain-containing protein</fullName>
    </submittedName>
</protein>
<dbReference type="AlphaFoldDB" id="A0AAU7XFH6"/>
<dbReference type="RefSeq" id="WP_407050544.1">
    <property type="nucleotide sequence ID" value="NZ_CP158568.1"/>
</dbReference>
<evidence type="ECO:0000259" key="1">
    <source>
        <dbReference type="Pfam" id="PF11563"/>
    </source>
</evidence>
<proteinExistence type="predicted"/>
<dbReference type="GO" id="GO:0019825">
    <property type="term" value="F:oxygen binding"/>
    <property type="evidence" value="ECO:0007669"/>
    <property type="project" value="InterPro"/>
</dbReference>
<feature type="domain" description="Globin-sensor" evidence="1">
    <location>
        <begin position="5"/>
        <end position="151"/>
    </location>
</feature>
<sequence>MFARHIETLIDGLGLFEQDLDLAARYADLLVAKLSRVASDFQRHIATAPDRAFWRGFDDRHLDTLQIEFWRNLFGGRMDQALEDRAITLAIRHRDAGRTTEAQVVAHGWISTRLAELLDTEVGRPRPEMRRLATVANLLLTVELALASRTFAAQMID</sequence>